<sequence length="280" mass="31197">MKLSVDRREDDLPPTSSAVPRIHLAGAVPVMPGLAPVTLSSPTKRSNGYHGTNGNNQSTAAELAEAIDGIQLNSGRLQHTPVIPLNGGVGETVTVQRSEPKIESEFIEDENGKLIKRTTKRTQVVTTKTYSERYINPELLVLPCLPVHFHPTGQVYRLVIYYFNSARDLVIFPIPERVRRRNFKGDTAGPSGHGNYYQFAQPTTAPPFFRRISQSSPTASFGRYWQAVPNGGNPLPQQQQQQWYQQWAQRSFQLHPSVVQSLSTTVLLSPTLPPYAPRRS</sequence>
<proteinExistence type="predicted"/>
<organism evidence="4">
    <name type="scientific">Rodentolepis nana</name>
    <name type="common">Dwarf tapeworm</name>
    <name type="synonym">Hymenolepis nana</name>
    <dbReference type="NCBI Taxonomy" id="102285"/>
    <lineage>
        <taxon>Eukaryota</taxon>
        <taxon>Metazoa</taxon>
        <taxon>Spiralia</taxon>
        <taxon>Lophotrochozoa</taxon>
        <taxon>Platyhelminthes</taxon>
        <taxon>Cestoda</taxon>
        <taxon>Eucestoda</taxon>
        <taxon>Cyclophyllidea</taxon>
        <taxon>Hymenolepididae</taxon>
        <taxon>Rodentolepis</taxon>
    </lineage>
</organism>
<feature type="compositionally biased region" description="Polar residues" evidence="1">
    <location>
        <begin position="38"/>
        <end position="56"/>
    </location>
</feature>
<accession>A0A0R3T895</accession>
<dbReference type="WBParaSite" id="HNAJ_0000328301-mRNA-1">
    <property type="protein sequence ID" value="HNAJ_0000328301-mRNA-1"/>
    <property type="gene ID" value="HNAJ_0000328301"/>
</dbReference>
<name>A0A0R3T895_RODNA</name>
<feature type="region of interest" description="Disordered" evidence="1">
    <location>
        <begin position="36"/>
        <end position="56"/>
    </location>
</feature>
<dbReference type="EMBL" id="UZAE01001863">
    <property type="protein sequence ID" value="VDN99140.1"/>
    <property type="molecule type" value="Genomic_DNA"/>
</dbReference>
<dbReference type="OrthoDB" id="10657958at2759"/>
<evidence type="ECO:0000313" key="4">
    <source>
        <dbReference type="WBParaSite" id="HNAJ_0000328301-mRNA-1"/>
    </source>
</evidence>
<reference evidence="4" key="1">
    <citation type="submission" date="2017-02" db="UniProtKB">
        <authorList>
            <consortium name="WormBaseParasite"/>
        </authorList>
    </citation>
    <scope>IDENTIFICATION</scope>
</reference>
<evidence type="ECO:0000256" key="1">
    <source>
        <dbReference type="SAM" id="MobiDB-lite"/>
    </source>
</evidence>
<dbReference type="Proteomes" id="UP000278807">
    <property type="component" value="Unassembled WGS sequence"/>
</dbReference>
<evidence type="ECO:0000313" key="2">
    <source>
        <dbReference type="EMBL" id="VDN99140.1"/>
    </source>
</evidence>
<reference evidence="2 3" key="2">
    <citation type="submission" date="2018-11" db="EMBL/GenBank/DDBJ databases">
        <authorList>
            <consortium name="Pathogen Informatics"/>
        </authorList>
    </citation>
    <scope>NUCLEOTIDE SEQUENCE [LARGE SCALE GENOMIC DNA]</scope>
</reference>
<evidence type="ECO:0000313" key="3">
    <source>
        <dbReference type="Proteomes" id="UP000278807"/>
    </source>
</evidence>
<dbReference type="AlphaFoldDB" id="A0A0R3T895"/>
<protein>
    <submittedName>
        <fullName evidence="4">DM5 domain-containing protein</fullName>
    </submittedName>
</protein>
<gene>
    <name evidence="2" type="ORF">HNAJ_LOCUS3281</name>
</gene>
<keyword evidence="3" id="KW-1185">Reference proteome</keyword>